<keyword evidence="3" id="KW-1185">Reference proteome</keyword>
<evidence type="ECO:0000313" key="3">
    <source>
        <dbReference type="Proteomes" id="UP000215914"/>
    </source>
</evidence>
<accession>A0A9K3I2G2</accession>
<comment type="caution">
    <text evidence="2">The sequence shown here is derived from an EMBL/GenBank/DDBJ whole genome shotgun (WGS) entry which is preliminary data.</text>
</comment>
<evidence type="ECO:0000256" key="1">
    <source>
        <dbReference type="SAM" id="MobiDB-lite"/>
    </source>
</evidence>
<dbReference type="Proteomes" id="UP000215914">
    <property type="component" value="Unassembled WGS sequence"/>
</dbReference>
<feature type="region of interest" description="Disordered" evidence="1">
    <location>
        <begin position="11"/>
        <end position="59"/>
    </location>
</feature>
<evidence type="ECO:0000313" key="2">
    <source>
        <dbReference type="EMBL" id="KAF5788847.1"/>
    </source>
</evidence>
<sequence>MRLLVPKVGEGIGAGGAGAAGEGDNVVEESSEATSHHSVYTKVVWGSGQGGASGTHHSP</sequence>
<protein>
    <submittedName>
        <fullName evidence="2">Uncharacterized protein</fullName>
    </submittedName>
</protein>
<proteinExistence type="predicted"/>
<reference evidence="2" key="2">
    <citation type="submission" date="2020-06" db="EMBL/GenBank/DDBJ databases">
        <title>Helianthus annuus Genome sequencing and assembly Release 2.</title>
        <authorList>
            <person name="Gouzy J."/>
            <person name="Langlade N."/>
            <person name="Munos S."/>
        </authorList>
    </citation>
    <scope>NUCLEOTIDE SEQUENCE</scope>
    <source>
        <tissue evidence="2">Leaves</tissue>
    </source>
</reference>
<dbReference type="Gramene" id="mRNA:HanXRQr2_Chr09g0363871">
    <property type="protein sequence ID" value="mRNA:HanXRQr2_Chr09g0363871"/>
    <property type="gene ID" value="HanXRQr2_Chr09g0363871"/>
</dbReference>
<dbReference type="EMBL" id="MNCJ02000324">
    <property type="protein sequence ID" value="KAF5788847.1"/>
    <property type="molecule type" value="Genomic_DNA"/>
</dbReference>
<feature type="compositionally biased region" description="Gly residues" evidence="1">
    <location>
        <begin position="11"/>
        <end position="21"/>
    </location>
</feature>
<name>A0A9K3I2G2_HELAN</name>
<reference evidence="2" key="1">
    <citation type="journal article" date="2017" name="Nature">
        <title>The sunflower genome provides insights into oil metabolism, flowering and Asterid evolution.</title>
        <authorList>
            <person name="Badouin H."/>
            <person name="Gouzy J."/>
            <person name="Grassa C.J."/>
            <person name="Murat F."/>
            <person name="Staton S.E."/>
            <person name="Cottret L."/>
            <person name="Lelandais-Briere C."/>
            <person name="Owens G.L."/>
            <person name="Carrere S."/>
            <person name="Mayjonade B."/>
            <person name="Legrand L."/>
            <person name="Gill N."/>
            <person name="Kane N.C."/>
            <person name="Bowers J.E."/>
            <person name="Hubner S."/>
            <person name="Bellec A."/>
            <person name="Berard A."/>
            <person name="Berges H."/>
            <person name="Blanchet N."/>
            <person name="Boniface M.C."/>
            <person name="Brunel D."/>
            <person name="Catrice O."/>
            <person name="Chaidir N."/>
            <person name="Claudel C."/>
            <person name="Donnadieu C."/>
            <person name="Faraut T."/>
            <person name="Fievet G."/>
            <person name="Helmstetter N."/>
            <person name="King M."/>
            <person name="Knapp S.J."/>
            <person name="Lai Z."/>
            <person name="Le Paslier M.C."/>
            <person name="Lippi Y."/>
            <person name="Lorenzon L."/>
            <person name="Mandel J.R."/>
            <person name="Marage G."/>
            <person name="Marchand G."/>
            <person name="Marquand E."/>
            <person name="Bret-Mestries E."/>
            <person name="Morien E."/>
            <person name="Nambeesan S."/>
            <person name="Nguyen T."/>
            <person name="Pegot-Espagnet P."/>
            <person name="Pouilly N."/>
            <person name="Raftis F."/>
            <person name="Sallet E."/>
            <person name="Schiex T."/>
            <person name="Thomas J."/>
            <person name="Vandecasteele C."/>
            <person name="Vares D."/>
            <person name="Vear F."/>
            <person name="Vautrin S."/>
            <person name="Crespi M."/>
            <person name="Mangin B."/>
            <person name="Burke J.M."/>
            <person name="Salse J."/>
            <person name="Munos S."/>
            <person name="Vincourt P."/>
            <person name="Rieseberg L.H."/>
            <person name="Langlade N.B."/>
        </authorList>
    </citation>
    <scope>NUCLEOTIDE SEQUENCE</scope>
    <source>
        <tissue evidence="2">Leaves</tissue>
    </source>
</reference>
<organism evidence="2 3">
    <name type="scientific">Helianthus annuus</name>
    <name type="common">Common sunflower</name>
    <dbReference type="NCBI Taxonomy" id="4232"/>
    <lineage>
        <taxon>Eukaryota</taxon>
        <taxon>Viridiplantae</taxon>
        <taxon>Streptophyta</taxon>
        <taxon>Embryophyta</taxon>
        <taxon>Tracheophyta</taxon>
        <taxon>Spermatophyta</taxon>
        <taxon>Magnoliopsida</taxon>
        <taxon>eudicotyledons</taxon>
        <taxon>Gunneridae</taxon>
        <taxon>Pentapetalae</taxon>
        <taxon>asterids</taxon>
        <taxon>campanulids</taxon>
        <taxon>Asterales</taxon>
        <taxon>Asteraceae</taxon>
        <taxon>Asteroideae</taxon>
        <taxon>Heliantheae alliance</taxon>
        <taxon>Heliantheae</taxon>
        <taxon>Helianthus</taxon>
    </lineage>
</organism>
<dbReference type="AlphaFoldDB" id="A0A9K3I2G2"/>
<gene>
    <name evidence="2" type="ORF">HanXRQr2_Chr09g0363871</name>
</gene>